<dbReference type="EMBL" id="WABS01000032">
    <property type="protein sequence ID" value="MBI0555883.1"/>
    <property type="molecule type" value="Genomic_DNA"/>
</dbReference>
<dbReference type="Proteomes" id="UP001194579">
    <property type="component" value="Unassembled WGS sequence"/>
</dbReference>
<keyword evidence="2" id="KW-1185">Reference proteome</keyword>
<organism evidence="1 2">
    <name type="scientific">Pectobacterium parmentieri</name>
    <dbReference type="NCBI Taxonomy" id="1905730"/>
    <lineage>
        <taxon>Bacteria</taxon>
        <taxon>Pseudomonadati</taxon>
        <taxon>Pseudomonadota</taxon>
        <taxon>Gammaproteobacteria</taxon>
        <taxon>Enterobacterales</taxon>
        <taxon>Pectobacteriaceae</taxon>
        <taxon>Pectobacterium</taxon>
    </lineage>
</organism>
<gene>
    <name evidence="1" type="ORF">F6Q06_15515</name>
</gene>
<comment type="caution">
    <text evidence="1">The sequence shown here is derived from an EMBL/GenBank/DDBJ whole genome shotgun (WGS) entry which is preliminary data.</text>
</comment>
<name>A0ABS0S209_PECPM</name>
<evidence type="ECO:0000313" key="2">
    <source>
        <dbReference type="Proteomes" id="UP001194579"/>
    </source>
</evidence>
<accession>A0ABS0S209</accession>
<proteinExistence type="predicted"/>
<reference evidence="2" key="1">
    <citation type="submission" date="2023-07" db="EMBL/GenBank/DDBJ databases">
        <title>Identification of Pectobacterium versatile causing blackleg of potato from New York State with a whole genome sequencing approach.</title>
        <authorList>
            <person name="Ma X."/>
            <person name="Swingle B."/>
        </authorList>
    </citation>
    <scope>NUCLEOTIDE SEQUENCE [LARGE SCALE GENOMIC DNA]</scope>
    <source>
        <strain evidence="2">NY1588A</strain>
    </source>
</reference>
<evidence type="ECO:0000313" key="1">
    <source>
        <dbReference type="EMBL" id="MBI0555883.1"/>
    </source>
</evidence>
<sequence length="39" mass="4492">MECNYNHTRYSACGGLSPEQCENQYLSEGCILFTWVRST</sequence>
<protein>
    <submittedName>
        <fullName evidence="1">Uncharacterized protein</fullName>
    </submittedName>
</protein>